<sequence length="388" mass="41875">MSTNTNSKKAGEAREATASNAIHIQGNSAYKKGKWVDAIGHYTTASVLAPQDPAPLLNRAQAYLKIEKWQDAERDCSRVLGLAGQKGNVKALYRRALARKELKSYKDAKSDLEVLLKTEPTNAAAKEELVDIKRLIKNEANAPNPNKSPKDISSFGELSSKRTNSTASSLPARDRAQGVKVPIKIVPKFTTRPAMSQDSDAAATQPPVKSVSSQPDQSPKSQGVQASSTSPAASGSTFSSHKTKRDAKSSFTASPTIAAASSSIKAPVENQESGRASSGVKPPSSGLELVDRLQDLAEQGDARWQLLQSVTPQKMAALVGGILEPDHLALIYSAMSHCMLKGITREERESIASYMRALRSIPRWQMTEALLLPEERKAGEDLWKLCNT</sequence>
<organism evidence="1 2">
    <name type="scientific">Naganishia vaughanmartiniae</name>
    <dbReference type="NCBI Taxonomy" id="1424756"/>
    <lineage>
        <taxon>Eukaryota</taxon>
        <taxon>Fungi</taxon>
        <taxon>Dikarya</taxon>
        <taxon>Basidiomycota</taxon>
        <taxon>Agaricomycotina</taxon>
        <taxon>Tremellomycetes</taxon>
        <taxon>Filobasidiales</taxon>
        <taxon>Filobasidiaceae</taxon>
        <taxon>Naganishia</taxon>
    </lineage>
</organism>
<dbReference type="Proteomes" id="UP001243375">
    <property type="component" value="Unassembled WGS sequence"/>
</dbReference>
<evidence type="ECO:0000313" key="1">
    <source>
        <dbReference type="EMBL" id="KAJ9124086.1"/>
    </source>
</evidence>
<keyword evidence="2" id="KW-1185">Reference proteome</keyword>
<name>A0ACC2XKB3_9TREE</name>
<accession>A0ACC2XKB3</accession>
<evidence type="ECO:0000313" key="2">
    <source>
        <dbReference type="Proteomes" id="UP001243375"/>
    </source>
</evidence>
<gene>
    <name evidence="1" type="ORF">QFC22_000881</name>
</gene>
<protein>
    <submittedName>
        <fullName evidence="1">Uncharacterized protein</fullName>
    </submittedName>
</protein>
<reference evidence="1" key="1">
    <citation type="submission" date="2023-04" db="EMBL/GenBank/DDBJ databases">
        <title>Draft Genome sequencing of Naganishia species isolated from polar environments using Oxford Nanopore Technology.</title>
        <authorList>
            <person name="Leo P."/>
            <person name="Venkateswaran K."/>
        </authorList>
    </citation>
    <scope>NUCLEOTIDE SEQUENCE</scope>
    <source>
        <strain evidence="1">MNA-CCFEE 5425</strain>
    </source>
</reference>
<proteinExistence type="predicted"/>
<comment type="caution">
    <text evidence="1">The sequence shown here is derived from an EMBL/GenBank/DDBJ whole genome shotgun (WGS) entry which is preliminary data.</text>
</comment>
<dbReference type="EMBL" id="JASBWU010000002">
    <property type="protein sequence ID" value="KAJ9124086.1"/>
    <property type="molecule type" value="Genomic_DNA"/>
</dbReference>